<gene>
    <name evidence="1" type="ORF">GPUH_LOCUS21017</name>
</gene>
<sequence length="117" mass="13037">MLNWAVATRTVSYPNWFGCRRTSVLFSPECLLRGLRLLEMVGVTEVDITLTRRGVFVLMKGWLEKGMEVDVTVKRLGFVDEIAGSRGLAPHDGLRKVPAELDCCRKASVSGRSLARL</sequence>
<dbReference type="Proteomes" id="UP000271098">
    <property type="component" value="Unassembled WGS sequence"/>
</dbReference>
<proteinExistence type="predicted"/>
<evidence type="ECO:0000313" key="3">
    <source>
        <dbReference type="WBParaSite" id="GPUH_0002104201-mRNA-1"/>
    </source>
</evidence>
<name>A0A183EJ76_9BILA</name>
<dbReference type="AlphaFoldDB" id="A0A183EJ76"/>
<dbReference type="WBParaSite" id="GPUH_0002104201-mRNA-1">
    <property type="protein sequence ID" value="GPUH_0002104201-mRNA-1"/>
    <property type="gene ID" value="GPUH_0002104201"/>
</dbReference>
<accession>A0A183EJ76</accession>
<dbReference type="EMBL" id="UYRT01091653">
    <property type="protein sequence ID" value="VDN37313.1"/>
    <property type="molecule type" value="Genomic_DNA"/>
</dbReference>
<evidence type="ECO:0000313" key="1">
    <source>
        <dbReference type="EMBL" id="VDN37313.1"/>
    </source>
</evidence>
<evidence type="ECO:0000313" key="2">
    <source>
        <dbReference type="Proteomes" id="UP000271098"/>
    </source>
</evidence>
<keyword evidence="2" id="KW-1185">Reference proteome</keyword>
<organism evidence="3">
    <name type="scientific">Gongylonema pulchrum</name>
    <dbReference type="NCBI Taxonomy" id="637853"/>
    <lineage>
        <taxon>Eukaryota</taxon>
        <taxon>Metazoa</taxon>
        <taxon>Ecdysozoa</taxon>
        <taxon>Nematoda</taxon>
        <taxon>Chromadorea</taxon>
        <taxon>Rhabditida</taxon>
        <taxon>Spirurina</taxon>
        <taxon>Spiruromorpha</taxon>
        <taxon>Spiruroidea</taxon>
        <taxon>Gongylonematidae</taxon>
        <taxon>Gongylonema</taxon>
    </lineage>
</organism>
<protein>
    <submittedName>
        <fullName evidence="3">S1 motif domain-containing protein</fullName>
    </submittedName>
</protein>
<reference evidence="1 2" key="2">
    <citation type="submission" date="2018-11" db="EMBL/GenBank/DDBJ databases">
        <authorList>
            <consortium name="Pathogen Informatics"/>
        </authorList>
    </citation>
    <scope>NUCLEOTIDE SEQUENCE [LARGE SCALE GENOMIC DNA]</scope>
</reference>
<reference evidence="3" key="1">
    <citation type="submission" date="2016-06" db="UniProtKB">
        <authorList>
            <consortium name="WormBaseParasite"/>
        </authorList>
    </citation>
    <scope>IDENTIFICATION</scope>
</reference>